<evidence type="ECO:0000256" key="7">
    <source>
        <dbReference type="ARBA" id="ARBA00023286"/>
    </source>
</evidence>
<dbReference type="InterPro" id="IPR005821">
    <property type="entry name" value="Ion_trans_dom"/>
</dbReference>
<feature type="transmembrane region" description="Helical" evidence="10">
    <location>
        <begin position="1683"/>
        <end position="1703"/>
    </location>
</feature>
<reference evidence="13 14" key="1">
    <citation type="submission" date="2025-05" db="UniProtKB">
        <authorList>
            <consortium name="RefSeq"/>
        </authorList>
    </citation>
    <scope>IDENTIFICATION</scope>
</reference>
<feature type="transmembrane region" description="Helical" evidence="10">
    <location>
        <begin position="1764"/>
        <end position="1783"/>
    </location>
</feature>
<feature type="domain" description="Cyclic nucleotide-binding" evidence="11">
    <location>
        <begin position="2002"/>
        <end position="2102"/>
    </location>
</feature>
<keyword evidence="5" id="KW-0406">Ion transport</keyword>
<feature type="transmembrane region" description="Helical" evidence="10">
    <location>
        <begin position="778"/>
        <end position="795"/>
    </location>
</feature>
<evidence type="ECO:0000256" key="2">
    <source>
        <dbReference type="ARBA" id="ARBA00022448"/>
    </source>
</evidence>
<feature type="transmembrane region" description="Helical" evidence="10">
    <location>
        <begin position="1126"/>
        <end position="1149"/>
    </location>
</feature>
<dbReference type="Gene3D" id="1.10.287.70">
    <property type="match status" value="4"/>
</dbReference>
<feature type="domain" description="Cyclic nucleotide-binding" evidence="11">
    <location>
        <begin position="355"/>
        <end position="455"/>
    </location>
</feature>
<evidence type="ECO:0000256" key="5">
    <source>
        <dbReference type="ARBA" id="ARBA00023065"/>
    </source>
</evidence>
<dbReference type="SUPFAM" id="SSF51206">
    <property type="entry name" value="cAMP-binding domain-like"/>
    <property type="match status" value="4"/>
</dbReference>
<feature type="transmembrane region" description="Helical" evidence="10">
    <location>
        <begin position="1870"/>
        <end position="1887"/>
    </location>
</feature>
<evidence type="ECO:0000256" key="8">
    <source>
        <dbReference type="ARBA" id="ARBA00023303"/>
    </source>
</evidence>
<feature type="transmembrane region" description="Helical" evidence="10">
    <location>
        <begin position="590"/>
        <end position="612"/>
    </location>
</feature>
<feature type="transmembrane region" description="Helical" evidence="10">
    <location>
        <begin position="1308"/>
        <end position="1328"/>
    </location>
</feature>
<dbReference type="PANTHER" id="PTHR45638">
    <property type="entry name" value="CYCLIC NUCLEOTIDE-GATED CATION CHANNEL SUBUNIT A"/>
    <property type="match status" value="1"/>
</dbReference>
<dbReference type="CDD" id="cd00038">
    <property type="entry name" value="CAP_ED"/>
    <property type="match status" value="4"/>
</dbReference>
<feature type="transmembrane region" description="Helical" evidence="10">
    <location>
        <begin position="1831"/>
        <end position="1855"/>
    </location>
</feature>
<feature type="transmembrane region" description="Helical" evidence="10">
    <location>
        <begin position="1100"/>
        <end position="1119"/>
    </location>
</feature>
<dbReference type="KEGG" id="sasa:106603904"/>
<evidence type="ECO:0000313" key="13">
    <source>
        <dbReference type="RefSeq" id="XP_014053600.2"/>
    </source>
</evidence>
<dbReference type="Gene3D" id="2.60.120.10">
    <property type="entry name" value="Jelly Rolls"/>
    <property type="match status" value="4"/>
</dbReference>
<dbReference type="PANTHER" id="PTHR45638:SF19">
    <property type="entry name" value="CYCLIC NUCLEOTIDE-BINDING DOMAIN-CONTAINING PROTEIN"/>
    <property type="match status" value="1"/>
</dbReference>
<evidence type="ECO:0000256" key="3">
    <source>
        <dbReference type="ARBA" id="ARBA00022692"/>
    </source>
</evidence>
<evidence type="ECO:0000313" key="14">
    <source>
        <dbReference type="RefSeq" id="XP_014053601.2"/>
    </source>
</evidence>
<dbReference type="InterPro" id="IPR013099">
    <property type="entry name" value="K_chnl_dom"/>
</dbReference>
<evidence type="ECO:0000256" key="9">
    <source>
        <dbReference type="ARBA" id="ARBA00034430"/>
    </source>
</evidence>
<keyword evidence="3 10" id="KW-0812">Transmembrane</keyword>
<proteinExistence type="predicted"/>
<dbReference type="InterPro" id="IPR014710">
    <property type="entry name" value="RmlC-like_jellyroll"/>
</dbReference>
<dbReference type="GO" id="GO:0005249">
    <property type="term" value="F:voltage-gated potassium channel activity"/>
    <property type="evidence" value="ECO:0007669"/>
    <property type="project" value="InterPro"/>
</dbReference>
<keyword evidence="8" id="KW-0407">Ion channel</keyword>
<keyword evidence="6 10" id="KW-0472">Membrane</keyword>
<organism evidence="12 14">
    <name type="scientific">Salmo salar</name>
    <name type="common">Atlantic salmon</name>
    <dbReference type="NCBI Taxonomy" id="8030"/>
    <lineage>
        <taxon>Eukaryota</taxon>
        <taxon>Metazoa</taxon>
        <taxon>Chordata</taxon>
        <taxon>Craniata</taxon>
        <taxon>Vertebrata</taxon>
        <taxon>Euteleostomi</taxon>
        <taxon>Actinopterygii</taxon>
        <taxon>Neopterygii</taxon>
        <taxon>Teleostei</taxon>
        <taxon>Protacanthopterygii</taxon>
        <taxon>Salmoniformes</taxon>
        <taxon>Salmonidae</taxon>
        <taxon>Salmoninae</taxon>
        <taxon>Salmo</taxon>
    </lineage>
</organism>
<dbReference type="Proteomes" id="UP001652741">
    <property type="component" value="Chromosome ssa04"/>
</dbReference>
<dbReference type="Pfam" id="PF00520">
    <property type="entry name" value="Ion_trans"/>
    <property type="match status" value="3"/>
</dbReference>
<dbReference type="SUPFAM" id="SSF81324">
    <property type="entry name" value="Voltage-gated potassium channels"/>
    <property type="match status" value="4"/>
</dbReference>
<comment type="catalytic activity">
    <reaction evidence="9">
        <text>K(+)(in) = K(+)(out)</text>
        <dbReference type="Rhea" id="RHEA:29463"/>
        <dbReference type="ChEBI" id="CHEBI:29103"/>
    </reaction>
</comment>
<dbReference type="GO" id="GO:0044877">
    <property type="term" value="F:protein-containing complex binding"/>
    <property type="evidence" value="ECO:0007669"/>
    <property type="project" value="TreeGrafter"/>
</dbReference>
<dbReference type="GO" id="GO:0005221">
    <property type="term" value="F:intracellularly cyclic nucleotide-activated monoatomic cation channel activity"/>
    <property type="evidence" value="ECO:0007669"/>
    <property type="project" value="InterPro"/>
</dbReference>
<evidence type="ECO:0000256" key="6">
    <source>
        <dbReference type="ARBA" id="ARBA00023136"/>
    </source>
</evidence>
<feature type="domain" description="Cyclic nucleotide-binding" evidence="11">
    <location>
        <begin position="884"/>
        <end position="984"/>
    </location>
</feature>
<feature type="transmembrane region" description="Helical" evidence="10">
    <location>
        <begin position="35"/>
        <end position="57"/>
    </location>
</feature>
<dbReference type="SMART" id="SM00100">
    <property type="entry name" value="cNMP"/>
    <property type="match status" value="4"/>
</dbReference>
<dbReference type="InterPro" id="IPR050866">
    <property type="entry name" value="CNG_cation_channel"/>
</dbReference>
<feature type="domain" description="Cyclic nucleotide-binding" evidence="11">
    <location>
        <begin position="1494"/>
        <end position="1582"/>
    </location>
</feature>
<feature type="transmembrane region" description="Helical" evidence="10">
    <location>
        <begin position="1242"/>
        <end position="1261"/>
    </location>
</feature>
<keyword evidence="7" id="KW-1071">Ligand-gated ion channel</keyword>
<dbReference type="Gene3D" id="1.10.287.630">
    <property type="entry name" value="Helix hairpin bin"/>
    <property type="match status" value="4"/>
</dbReference>
<evidence type="ECO:0000256" key="1">
    <source>
        <dbReference type="ARBA" id="ARBA00004141"/>
    </source>
</evidence>
<feature type="transmembrane region" description="Helical" evidence="10">
    <location>
        <begin position="558"/>
        <end position="578"/>
    </location>
</feature>
<comment type="subcellular location">
    <subcellularLocation>
        <location evidence="1">Membrane</location>
        <topology evidence="1">Multi-pass membrane protein</topology>
    </subcellularLocation>
</comment>
<dbReference type="PROSITE" id="PS50042">
    <property type="entry name" value="CNMP_BINDING_3"/>
    <property type="match status" value="4"/>
</dbReference>
<keyword evidence="4 10" id="KW-1133">Transmembrane helix</keyword>
<gene>
    <name evidence="13 14" type="primary">LOC106603904</name>
</gene>
<protein>
    <submittedName>
        <fullName evidence="13 14">Uncharacterized protein LOC106603904</fullName>
    </submittedName>
</protein>
<evidence type="ECO:0000313" key="12">
    <source>
        <dbReference type="Proteomes" id="UP001652741"/>
    </source>
</evidence>
<dbReference type="RefSeq" id="XP_014053600.2">
    <property type="nucleotide sequence ID" value="XM_014198125.2"/>
</dbReference>
<feature type="transmembrane region" description="Helical" evidence="10">
    <location>
        <begin position="1340"/>
        <end position="1362"/>
    </location>
</feature>
<feature type="transmembrane region" description="Helical" evidence="10">
    <location>
        <begin position="1715"/>
        <end position="1733"/>
    </location>
</feature>
<accession>A0A1S3RMP1</accession>
<feature type="transmembrane region" description="Helical" evidence="10">
    <location>
        <begin position="1789"/>
        <end position="1811"/>
    </location>
</feature>
<dbReference type="InterPro" id="IPR003938">
    <property type="entry name" value="K_chnl_volt-dep_EAG/ELK/ERG"/>
</dbReference>
<dbReference type="Pfam" id="PF07885">
    <property type="entry name" value="Ion_trans_2"/>
    <property type="match status" value="1"/>
</dbReference>
<dbReference type="RefSeq" id="XP_014053601.2">
    <property type="nucleotide sequence ID" value="XM_014198126.2"/>
</dbReference>
<feature type="transmembrane region" description="Helical" evidence="10">
    <location>
        <begin position="107"/>
        <end position="126"/>
    </location>
</feature>
<sequence length="2124" mass="244809">MGFEEIYNIKDECPTTVLKKNEVNIISPKQNIVRIWNLFIALTSLVAVTVSLFELFFNSAIPVVVGIRYCLDVIFVLNIISRFYIGYESNGVVIIDSKPVQRKYLRTWFIMDLLAVLPFETLRYASPELHFMHINRCLRVLRLFDIISSFGKEPDTNKIHVAVLNSFSIVVLCVQVSACAWYNQACIAAHGGHPRECPKEENWLQLLPEFSTNLTGVTDLEFYATSLYWSAITLCSVGYGDIYAMKIPEVMVASLVMVVGLFAFIGVIATGMSSIISNLDARRGRFCHRMESICLHMKQMGLPEEVQTWVHKYYYYLWTHRKGSIIAGLLDDLPFALHSEISAACYKPLMKKTTLFHDTGDGFKRALSLKFNTYTYSPGQILAKPGEINQNAYYIEHGVVQVLGDNHCDKVARLLPGSLIGEAYLMYRIPRNTTICAATLCEICVLERSDLLALFADYPEAGLKIARTAQKRLHNVRHPIREAFALGVASNPQNVVFQKDLSVNLLPRDQKIFTLFMEYLANHSHNVSSSVKTSTDVKRSVWMRTIRPDGIFAQKWEVFMFWCITISIFIETWVLFFTNNLDTKGFYNEGWGALYLIISSLVDVFAIIDIFVNLRTEVFTKDGYQADIMGIFDNYRKSWNLYYDVLAVFPLDLFSFTTSGEAHWRVLGYIRGNRLIWIRKVCLFFNKKENDMDKNLFELRTAKCLFLMIFSVHCCSGVMYLTGCKDFRCDEESWAWNTGLKASHSNLYHYMISIYWTTTSMTTIGYGDIVPSTMKERLTAVFVCFIGLFVFNYIISQVYATLASQNAARVTFQNLLSAMTNFMESHDLSLSLQTRVTEYMSLLWSKYQGQAYPGGQFLMHDLPIELQQIVLMKERGRFLSKIPYFEQAGQAFIRDVASTSVMYFFPRGEIIQYSETITRELFCIRKGTCQILSDDLSEIVGLYGEGMYFGEAGFLFGKQATMTVRAKTHCEILVIDFDKMKSVLERYPVIESQITELQSTPEYYHTLLQRVEEIMKSEEQDDDTLKKKDASLTYQGRRYAKKSKCYIEDFGNFPIYAGAEEETVEEKLLKLSKTKLIPPTPRYRGAILPNNPLYIRWECFRFVLAITVSINSSLLFAFLHYKKELWILSYILGLFCWIDMYIRLHVAFYKDSLRVDTLETAKHYVKTSFLIDLISCFPWEVIGWMVVSPFDENGFYSNNEALHLYAYLRAPHLLQLYRIPLAFSFWQSGIATEKTIVTFAKFFLYCVLFLHFSTCIVFAIVCPPADLFGDTTNYLLPMIKHNCSSQSWVYHMDYTFNVVYETATFTELYSISLYFATATLSGVGYGDIHPYLTSMKITMVFIMVSGALYCGYVAGTFAAMLANADATRAAFTEKKESIQLFLKSQNITGDLYHNTVNFYAFKWIRTKGIDQDTLFEYLPSSLLGDISTIIYSDLIAKAFGLDIKRKQRRNSVAQHLSPLERTLSGKLDGPFFHQILRKESVDQLETDGGFIRLLARQIRPCLYRANDLICKRNDFGSEMYFIEKGEVEVLSQDELTVIIKLNAEQYFGEGSLLFAEPRATTIRAATNCDLYVLSKKSLDETVKYYPDICKQIKKAAETKREQLLQRTMDMSKVQKNVSATDILMNDTGYIKLYKQCMAEEENKAKFKDFPFHVRIKTSITQFLISFLLNVIRIHNTTINPESTVRVVYQYTSCLLIIILFWAITYMPSVFDLDRGIFLLTMIIEYIQMIEIILKFHICFYDESGSYISDYRSVSLSYMTRKVGYIYDVICSFPYAFTILHLMNQVSPTAFLPIIVYVRTFHLLRILTVLVFMHKEEQSIITNLLALRIIKYLVHAILFVHCTAVLFLLFALYGGFNSWVVKTEVFYLPDIYTYSVYWTLATYTTTGYGDIRAVTYREMLFSILIMILSKMQVSYNMGLLSSTQTNKQSLQVAYEEKLQAVQNYMMDENIPSALKNRVIRFYNYRWTRTKGIDSEELFKDTPHCMKVEIFSRISVNLLKKNQLFTHLSETFLRHLATKMLLKSYTSGEYISRRGDSGRGMMLILIGKVKLCSWRTGKEAIEYLTTGAALGVDMLLKSKLCRYTAVADNYVDIFFLSKEHFEEVGSYYPDVMNKLLKRASNVINMY</sequence>
<feature type="transmembrane region" description="Helical" evidence="10">
    <location>
        <begin position="251"/>
        <end position="276"/>
    </location>
</feature>
<feature type="transmembrane region" description="Helical" evidence="10">
    <location>
        <begin position="1651"/>
        <end position="1671"/>
    </location>
</feature>
<dbReference type="InterPro" id="IPR018490">
    <property type="entry name" value="cNMP-bd_dom_sf"/>
</dbReference>
<name>A0A1S3RMP1_SALSA</name>
<dbReference type="CTD" id="110440193"/>
<dbReference type="Pfam" id="PF00027">
    <property type="entry name" value="cNMP_binding"/>
    <property type="match status" value="4"/>
</dbReference>
<feature type="transmembrane region" description="Helical" evidence="10">
    <location>
        <begin position="69"/>
        <end position="87"/>
    </location>
</feature>
<dbReference type="GO" id="GO:0016020">
    <property type="term" value="C:membrane"/>
    <property type="evidence" value="ECO:0007669"/>
    <property type="project" value="UniProtKB-SubCell"/>
</dbReference>
<keyword evidence="12" id="KW-1185">Reference proteome</keyword>
<feature type="transmembrane region" description="Helical" evidence="10">
    <location>
        <begin position="227"/>
        <end position="245"/>
    </location>
</feature>
<evidence type="ECO:0000256" key="4">
    <source>
        <dbReference type="ARBA" id="ARBA00022989"/>
    </source>
</evidence>
<dbReference type="InterPro" id="IPR000595">
    <property type="entry name" value="cNMP-bd_dom"/>
</dbReference>
<feature type="transmembrane region" description="Helical" evidence="10">
    <location>
        <begin position="747"/>
        <end position="766"/>
    </location>
</feature>
<dbReference type="PRINTS" id="PR01463">
    <property type="entry name" value="EAGCHANLFMLY"/>
</dbReference>
<evidence type="ECO:0000256" key="10">
    <source>
        <dbReference type="SAM" id="Phobius"/>
    </source>
</evidence>
<evidence type="ECO:0000259" key="11">
    <source>
        <dbReference type="PROSITE" id="PS50042"/>
    </source>
</evidence>
<keyword evidence="2" id="KW-0813">Transport</keyword>